<keyword evidence="4" id="KW-1185">Reference proteome</keyword>
<dbReference type="AlphaFoldDB" id="A0A5P0YMP6"/>
<proteinExistence type="predicted"/>
<evidence type="ECO:0008006" key="6">
    <source>
        <dbReference type="Google" id="ProtNLM"/>
    </source>
</evidence>
<feature type="transmembrane region" description="Helical" evidence="1">
    <location>
        <begin position="68"/>
        <end position="87"/>
    </location>
</feature>
<feature type="transmembrane region" description="Helical" evidence="1">
    <location>
        <begin position="24"/>
        <end position="48"/>
    </location>
</feature>
<dbReference type="EMBL" id="VJYK02000043">
    <property type="protein sequence ID" value="MQS01518.1"/>
    <property type="molecule type" value="Genomic_DNA"/>
</dbReference>
<organism evidence="3 4">
    <name type="scientific">Streptomyces alkaliterrae</name>
    <dbReference type="NCBI Taxonomy" id="2213162"/>
    <lineage>
        <taxon>Bacteria</taxon>
        <taxon>Bacillati</taxon>
        <taxon>Actinomycetota</taxon>
        <taxon>Actinomycetes</taxon>
        <taxon>Kitasatosporales</taxon>
        <taxon>Streptomycetaceae</taxon>
        <taxon>Streptomyces</taxon>
    </lineage>
</organism>
<reference evidence="5" key="2">
    <citation type="submission" date="2020-05" db="EMBL/GenBank/DDBJ databases">
        <title>Classification of alakaliphilic streptomycetes isolated from an alkaline soil next to Lonar Crater, India and a proposal for the recognition of Streptomyces alkaliterrae sp. nov.</title>
        <authorList>
            <person name="Golinska P."/>
        </authorList>
    </citation>
    <scope>NUCLEOTIDE SEQUENCE [LARGE SCALE GENOMIC DNA]</scope>
    <source>
        <strain evidence="5">OF8</strain>
    </source>
</reference>
<evidence type="ECO:0000313" key="3">
    <source>
        <dbReference type="EMBL" id="MQS01518.1"/>
    </source>
</evidence>
<evidence type="ECO:0000256" key="1">
    <source>
        <dbReference type="SAM" id="Phobius"/>
    </source>
</evidence>
<dbReference type="EMBL" id="JABJXA010000077">
    <property type="protein sequence ID" value="MBB1260047.1"/>
    <property type="molecule type" value="Genomic_DNA"/>
</dbReference>
<gene>
    <name evidence="3" type="ORF">FNX44_006425</name>
    <name evidence="2" type="ORF">H3147_14560</name>
</gene>
<dbReference type="Proteomes" id="UP000517765">
    <property type="component" value="Unassembled WGS sequence"/>
</dbReference>
<evidence type="ECO:0000313" key="2">
    <source>
        <dbReference type="EMBL" id="MBB1260047.1"/>
    </source>
</evidence>
<evidence type="ECO:0000313" key="4">
    <source>
        <dbReference type="Proteomes" id="UP000320857"/>
    </source>
</evidence>
<name>A0A5P0YMP6_9ACTN</name>
<comment type="caution">
    <text evidence="3">The sequence shown here is derived from an EMBL/GenBank/DDBJ whole genome shotgun (WGS) entry which is preliminary data.</text>
</comment>
<keyword evidence="1" id="KW-0472">Membrane</keyword>
<keyword evidence="1" id="KW-0812">Transmembrane</keyword>
<sequence>MDLTRHRGGKLSARQRASRERQGWYLHTAVFLVVQVVLWAVDANWLYWRLTEGGVPDEHSGWLTTAGRIWLIAWVIDTLVSWSYTLWPRGREA</sequence>
<dbReference type="Proteomes" id="UP000320857">
    <property type="component" value="Unassembled WGS sequence"/>
</dbReference>
<dbReference type="OrthoDB" id="4021502at2"/>
<dbReference type="RefSeq" id="WP_143646989.1">
    <property type="nucleotide sequence ID" value="NZ_JABJXA010000077.1"/>
</dbReference>
<accession>A0A5P0YMP6</accession>
<reference evidence="3 4" key="1">
    <citation type="submission" date="2019-10" db="EMBL/GenBank/DDBJ databases">
        <title>Streptomyces sp. nov., a novel actinobacterium isolated from alkaline environment.</title>
        <authorList>
            <person name="Golinska P."/>
        </authorList>
    </citation>
    <scope>NUCLEOTIDE SEQUENCE [LARGE SCALE GENOMIC DNA]</scope>
    <source>
        <strain evidence="3 4">OF1</strain>
    </source>
</reference>
<keyword evidence="1" id="KW-1133">Transmembrane helix</keyword>
<evidence type="ECO:0000313" key="5">
    <source>
        <dbReference type="Proteomes" id="UP000517765"/>
    </source>
</evidence>
<reference evidence="2" key="3">
    <citation type="journal article" name="Syst. Appl. Microbiol.">
        <title>Streptomyces alkaliterrae sp. nov., isolated from an alkaline soil, and emended descriptions of Streptomyces alkaliphilus, Streptomyces calidiresistens and Streptomyces durbertensis.</title>
        <authorList>
            <person name="Swiecimska M."/>
            <person name="Golinska P."/>
            <person name="Nouioui I."/>
            <person name="Wypij M."/>
            <person name="Rai M."/>
            <person name="Sangal V."/>
            <person name="Goodfellow M."/>
        </authorList>
    </citation>
    <scope>NUCLEOTIDE SEQUENCE</scope>
    <source>
        <strain evidence="2">OF8</strain>
    </source>
</reference>
<protein>
    <recommendedName>
        <fullName evidence="6">2TM domain-containing protein</fullName>
    </recommendedName>
</protein>